<evidence type="ECO:0000313" key="7">
    <source>
        <dbReference type="Proteomes" id="UP000070560"/>
    </source>
</evidence>
<dbReference type="Proteomes" id="UP000070560">
    <property type="component" value="Chromosome"/>
</dbReference>
<dbReference type="AlphaFoldDB" id="A0A7U4QLU3"/>
<evidence type="ECO:0000256" key="2">
    <source>
        <dbReference type="ARBA" id="ARBA00022598"/>
    </source>
</evidence>
<keyword evidence="3" id="KW-0472">Membrane</keyword>
<gene>
    <name evidence="6" type="ORF">HS1_001926</name>
</gene>
<feature type="domain" description="AMP-binding enzyme C-terminal" evidence="5">
    <location>
        <begin position="400"/>
        <end position="475"/>
    </location>
</feature>
<dbReference type="Pfam" id="PF00501">
    <property type="entry name" value="AMP-binding"/>
    <property type="match status" value="1"/>
</dbReference>
<dbReference type="Gene3D" id="3.30.300.30">
    <property type="match status" value="1"/>
</dbReference>
<evidence type="ECO:0000259" key="5">
    <source>
        <dbReference type="Pfam" id="PF13193"/>
    </source>
</evidence>
<keyword evidence="2 6" id="KW-0436">Ligase</keyword>
<evidence type="ECO:0000313" key="6">
    <source>
        <dbReference type="EMBL" id="AMM41720.1"/>
    </source>
</evidence>
<organism evidence="6 7">
    <name type="scientific">Desulfofervidus auxilii</name>
    <dbReference type="NCBI Taxonomy" id="1621989"/>
    <lineage>
        <taxon>Bacteria</taxon>
        <taxon>Pseudomonadati</taxon>
        <taxon>Thermodesulfobacteriota</taxon>
        <taxon>Candidatus Desulfofervidia</taxon>
        <taxon>Candidatus Desulfofervidales</taxon>
        <taxon>Candidatus Desulfofervidaceae</taxon>
        <taxon>Candidatus Desulfofervidus</taxon>
    </lineage>
</organism>
<dbReference type="PROSITE" id="PS00455">
    <property type="entry name" value="AMP_BINDING"/>
    <property type="match status" value="1"/>
</dbReference>
<sequence>MDFYNVLQNTVKKYPQKDALIFGEHIDSFAQLFIKVRKLIGAFQALGMKRGEKLAICLPNCPEYIYAYLAALSLGITVVPLDASFKKEEVKNILRHAEVNYLISEKDIEVSEVKVIKDIDNLINSANAVDGQILDEKALAVLIYTSGTTGSPKAVPFTYKHLDSPVATLGYYGYDEWLERNICYVPFSHLGGLVYLLMTVYFGSTLVLGKRFIPGVFLKELEKYKITAVWLPPSILEASLNTKEINEVSLKTLKAIVYFGAPAHPRLFKEIERRFPHIYGVTGYGLTESAAPNVLFPRDMPKEKRYKKGIVGKPAPWVKVKIVDDKGDKLPCNKIGEILLKGWFVMPGYYKEPELTKEIIKDGWLYTGDLGYLDEEGYLYIAGRKKEVIIVGGLNVYATEVEFVLSEHPNIKEVAVVGIPDILRGEVVKAVVVSRDGLQTTPQEIINFCRKKLPGYKVPRVVEFRSELPKTPVGKIKKTELV</sequence>
<accession>A0A7U4QLU3</accession>
<keyword evidence="3" id="KW-1133">Transmembrane helix</keyword>
<dbReference type="Gene3D" id="3.40.50.12780">
    <property type="entry name" value="N-terminal domain of ligase-like"/>
    <property type="match status" value="1"/>
</dbReference>
<evidence type="ECO:0000256" key="3">
    <source>
        <dbReference type="SAM" id="Phobius"/>
    </source>
</evidence>
<dbReference type="RefSeq" id="WP_066064610.1">
    <property type="nucleotide sequence ID" value="NZ_CP013015.1"/>
</dbReference>
<proteinExistence type="inferred from homology"/>
<dbReference type="InterPro" id="IPR042099">
    <property type="entry name" value="ANL_N_sf"/>
</dbReference>
<dbReference type="PANTHER" id="PTHR24096">
    <property type="entry name" value="LONG-CHAIN-FATTY-ACID--COA LIGASE"/>
    <property type="match status" value="1"/>
</dbReference>
<dbReference type="KEGG" id="daw:HS1_001926"/>
<dbReference type="GO" id="GO:0016405">
    <property type="term" value="F:CoA-ligase activity"/>
    <property type="evidence" value="ECO:0007669"/>
    <property type="project" value="TreeGrafter"/>
</dbReference>
<dbReference type="InterPro" id="IPR020845">
    <property type="entry name" value="AMP-binding_CS"/>
</dbReference>
<dbReference type="PANTHER" id="PTHR24096:SF149">
    <property type="entry name" value="AMP-BINDING DOMAIN-CONTAINING PROTEIN-RELATED"/>
    <property type="match status" value="1"/>
</dbReference>
<dbReference type="EMBL" id="CP013015">
    <property type="protein sequence ID" value="AMM41720.1"/>
    <property type="molecule type" value="Genomic_DNA"/>
</dbReference>
<feature type="domain" description="AMP-dependent synthetase/ligase" evidence="4">
    <location>
        <begin position="8"/>
        <end position="350"/>
    </location>
</feature>
<dbReference type="InterPro" id="IPR045851">
    <property type="entry name" value="AMP-bd_C_sf"/>
</dbReference>
<name>A0A7U4QLU3_DESA2</name>
<dbReference type="SUPFAM" id="SSF56801">
    <property type="entry name" value="Acetyl-CoA synthetase-like"/>
    <property type="match status" value="1"/>
</dbReference>
<reference evidence="6 7" key="1">
    <citation type="submission" date="2015-10" db="EMBL/GenBank/DDBJ databases">
        <title>Candidatus Desulfofervidus auxilii, a hydrogenotrophic sulfate-reducing bacterium involved in the thermophilic anaerobic oxidation of methane.</title>
        <authorList>
            <person name="Krukenberg V."/>
            <person name="Richter M."/>
            <person name="Wegener G."/>
        </authorList>
    </citation>
    <scope>NUCLEOTIDE SEQUENCE [LARGE SCALE GENOMIC DNA]</scope>
    <source>
        <strain evidence="6 7">HS1</strain>
    </source>
</reference>
<dbReference type="InterPro" id="IPR000873">
    <property type="entry name" value="AMP-dep_synth/lig_dom"/>
</dbReference>
<feature type="transmembrane region" description="Helical" evidence="3">
    <location>
        <begin position="190"/>
        <end position="209"/>
    </location>
</feature>
<evidence type="ECO:0000256" key="1">
    <source>
        <dbReference type="ARBA" id="ARBA00006432"/>
    </source>
</evidence>
<dbReference type="FunFam" id="3.30.300.30:FF:000008">
    <property type="entry name" value="2,3-dihydroxybenzoate-AMP ligase"/>
    <property type="match status" value="1"/>
</dbReference>
<protein>
    <submittedName>
        <fullName evidence="6">Long-chain fatty acid--CoA ligase</fullName>
    </submittedName>
</protein>
<comment type="similarity">
    <text evidence="1">Belongs to the ATP-dependent AMP-binding enzyme family.</text>
</comment>
<dbReference type="OrthoDB" id="5483897at2"/>
<evidence type="ECO:0000259" key="4">
    <source>
        <dbReference type="Pfam" id="PF00501"/>
    </source>
</evidence>
<keyword evidence="7" id="KW-1185">Reference proteome</keyword>
<dbReference type="Pfam" id="PF13193">
    <property type="entry name" value="AMP-binding_C"/>
    <property type="match status" value="1"/>
</dbReference>
<keyword evidence="3" id="KW-0812">Transmembrane</keyword>
<dbReference type="InterPro" id="IPR025110">
    <property type="entry name" value="AMP-bd_C"/>
</dbReference>